<comment type="caution">
    <text evidence="1">The sequence shown here is derived from an EMBL/GenBank/DDBJ whole genome shotgun (WGS) entry which is preliminary data.</text>
</comment>
<dbReference type="Proteomes" id="UP000238479">
    <property type="component" value="Chromosome 2"/>
</dbReference>
<reference evidence="1 2" key="1">
    <citation type="journal article" date="2018" name="Nat. Genet.">
        <title>The Rosa genome provides new insights in the design of modern roses.</title>
        <authorList>
            <person name="Bendahmane M."/>
        </authorList>
    </citation>
    <scope>NUCLEOTIDE SEQUENCE [LARGE SCALE GENOMIC DNA]</scope>
    <source>
        <strain evidence="2">cv. Old Blush</strain>
    </source>
</reference>
<protein>
    <submittedName>
        <fullName evidence="1">Uncharacterized protein</fullName>
    </submittedName>
</protein>
<dbReference type="EMBL" id="PDCK01000040">
    <property type="protein sequence ID" value="PRQ51583.1"/>
    <property type="molecule type" value="Genomic_DNA"/>
</dbReference>
<organism evidence="1 2">
    <name type="scientific">Rosa chinensis</name>
    <name type="common">China rose</name>
    <dbReference type="NCBI Taxonomy" id="74649"/>
    <lineage>
        <taxon>Eukaryota</taxon>
        <taxon>Viridiplantae</taxon>
        <taxon>Streptophyta</taxon>
        <taxon>Embryophyta</taxon>
        <taxon>Tracheophyta</taxon>
        <taxon>Spermatophyta</taxon>
        <taxon>Magnoliopsida</taxon>
        <taxon>eudicotyledons</taxon>
        <taxon>Gunneridae</taxon>
        <taxon>Pentapetalae</taxon>
        <taxon>rosids</taxon>
        <taxon>fabids</taxon>
        <taxon>Rosales</taxon>
        <taxon>Rosaceae</taxon>
        <taxon>Rosoideae</taxon>
        <taxon>Rosoideae incertae sedis</taxon>
        <taxon>Rosa</taxon>
    </lineage>
</organism>
<keyword evidence="2" id="KW-1185">Reference proteome</keyword>
<gene>
    <name evidence="1" type="ORF">RchiOBHm_Chr2g0146031</name>
</gene>
<proteinExistence type="predicted"/>
<dbReference type="Gramene" id="PRQ51583">
    <property type="protein sequence ID" value="PRQ51583"/>
    <property type="gene ID" value="RchiOBHm_Chr2g0146031"/>
</dbReference>
<evidence type="ECO:0000313" key="1">
    <source>
        <dbReference type="EMBL" id="PRQ51583.1"/>
    </source>
</evidence>
<name>A0A2P6RYU3_ROSCH</name>
<dbReference type="AlphaFoldDB" id="A0A2P6RYU3"/>
<sequence length="57" mass="6838">MEWSRKKSYQLQWHRFSQEECANIDTVIGIEKKKTQNQVKPYGLDNETIGERIKIQI</sequence>
<accession>A0A2P6RYU3</accession>
<evidence type="ECO:0000313" key="2">
    <source>
        <dbReference type="Proteomes" id="UP000238479"/>
    </source>
</evidence>